<evidence type="ECO:0000313" key="2">
    <source>
        <dbReference type="Proteomes" id="UP001234297"/>
    </source>
</evidence>
<protein>
    <submittedName>
        <fullName evidence="1">Uncharacterized protein</fullName>
    </submittedName>
</protein>
<proteinExistence type="predicted"/>
<gene>
    <name evidence="1" type="ORF">MRB53_010656</name>
</gene>
<accession>A0ACC2LTM1</accession>
<keyword evidence="2" id="KW-1185">Reference proteome</keyword>
<name>A0ACC2LTM1_PERAE</name>
<dbReference type="EMBL" id="CM056811">
    <property type="protein sequence ID" value="KAJ8636389.1"/>
    <property type="molecule type" value="Genomic_DNA"/>
</dbReference>
<comment type="caution">
    <text evidence="1">The sequence shown here is derived from an EMBL/GenBank/DDBJ whole genome shotgun (WGS) entry which is preliminary data.</text>
</comment>
<reference evidence="1 2" key="1">
    <citation type="journal article" date="2022" name="Hortic Res">
        <title>A haplotype resolved chromosomal level avocado genome allows analysis of novel avocado genes.</title>
        <authorList>
            <person name="Nath O."/>
            <person name="Fletcher S.J."/>
            <person name="Hayward A."/>
            <person name="Shaw L.M."/>
            <person name="Masouleh A.K."/>
            <person name="Furtado A."/>
            <person name="Henry R.J."/>
            <person name="Mitter N."/>
        </authorList>
    </citation>
    <scope>NUCLEOTIDE SEQUENCE [LARGE SCALE GENOMIC DNA]</scope>
    <source>
        <strain evidence="2">cv. Hass</strain>
    </source>
</reference>
<evidence type="ECO:0000313" key="1">
    <source>
        <dbReference type="EMBL" id="KAJ8636389.1"/>
    </source>
</evidence>
<sequence>MVASNITMTYLYADHDFLGHHSLFAEPTPASSAAHSCPYMPYFQPLQPSSSSSSSAESVTDGHTFHRWGGLSGPSDIMPSHAFPAVDLHYNSWDHHSLSFAPASSRMNAADQAPVSSAIPRSTRADSDGVPRAGAFTHPFFLGHGSTSRAGSSVVLPQFLGNSQAQGRGHGLHSYHQQPNSTAVRFSSMRRSAGPRGSAPIGSMHSADHPGVFLVPSGSSGQNLVDAENNEGSRFYAWERDRFAPYPLAPVDSESNWWGQFHHVAGGSDSSSRTPFWHRHGTERQSSQGRTENPYQSSHAPRLHPFI</sequence>
<dbReference type="Proteomes" id="UP001234297">
    <property type="component" value="Chromosome 3"/>
</dbReference>
<organism evidence="1 2">
    <name type="scientific">Persea americana</name>
    <name type="common">Avocado</name>
    <dbReference type="NCBI Taxonomy" id="3435"/>
    <lineage>
        <taxon>Eukaryota</taxon>
        <taxon>Viridiplantae</taxon>
        <taxon>Streptophyta</taxon>
        <taxon>Embryophyta</taxon>
        <taxon>Tracheophyta</taxon>
        <taxon>Spermatophyta</taxon>
        <taxon>Magnoliopsida</taxon>
        <taxon>Magnoliidae</taxon>
        <taxon>Laurales</taxon>
        <taxon>Lauraceae</taxon>
        <taxon>Persea</taxon>
    </lineage>
</organism>